<evidence type="ECO:0000256" key="8">
    <source>
        <dbReference type="PIRNR" id="PIRNR016661"/>
    </source>
</evidence>
<evidence type="ECO:0000313" key="11">
    <source>
        <dbReference type="Proteomes" id="UP001597326"/>
    </source>
</evidence>
<dbReference type="Pfam" id="PF02632">
    <property type="entry name" value="BioY"/>
    <property type="match status" value="1"/>
</dbReference>
<evidence type="ECO:0000256" key="3">
    <source>
        <dbReference type="ARBA" id="ARBA00022448"/>
    </source>
</evidence>
<comment type="caution">
    <text evidence="10">The sequence shown here is derived from an EMBL/GenBank/DDBJ whole genome shotgun (WGS) entry which is preliminary data.</text>
</comment>
<evidence type="ECO:0000256" key="6">
    <source>
        <dbReference type="ARBA" id="ARBA00022989"/>
    </source>
</evidence>
<keyword evidence="3 8" id="KW-0813">Transport</keyword>
<keyword evidence="6 9" id="KW-1133">Transmembrane helix</keyword>
<evidence type="ECO:0000256" key="5">
    <source>
        <dbReference type="ARBA" id="ARBA00022692"/>
    </source>
</evidence>
<comment type="similarity">
    <text evidence="2 8">Belongs to the BioY family.</text>
</comment>
<accession>A0ABW4RVM4</accession>
<dbReference type="EMBL" id="JBHUFZ010000018">
    <property type="protein sequence ID" value="MFD1890251.1"/>
    <property type="molecule type" value="Genomic_DNA"/>
</dbReference>
<evidence type="ECO:0000256" key="1">
    <source>
        <dbReference type="ARBA" id="ARBA00004651"/>
    </source>
</evidence>
<evidence type="ECO:0000256" key="7">
    <source>
        <dbReference type="ARBA" id="ARBA00023136"/>
    </source>
</evidence>
<proteinExistence type="inferred from homology"/>
<dbReference type="RefSeq" id="WP_343873265.1">
    <property type="nucleotide sequence ID" value="NZ_BAAAIX010000015.1"/>
</dbReference>
<dbReference type="PIRSF" id="PIRSF016661">
    <property type="entry name" value="BioY"/>
    <property type="match status" value="1"/>
</dbReference>
<gene>
    <name evidence="10" type="ORF">ACFSCS_08660</name>
</gene>
<keyword evidence="11" id="KW-1185">Reference proteome</keyword>
<dbReference type="PANTHER" id="PTHR34295:SF4">
    <property type="entry name" value="BIOTIN TRANSPORTER BIOY-RELATED"/>
    <property type="match status" value="1"/>
</dbReference>
<organism evidence="10 11">
    <name type="scientific">Luteococcus peritonei</name>
    <dbReference type="NCBI Taxonomy" id="88874"/>
    <lineage>
        <taxon>Bacteria</taxon>
        <taxon>Bacillati</taxon>
        <taxon>Actinomycetota</taxon>
        <taxon>Actinomycetes</taxon>
        <taxon>Propionibacteriales</taxon>
        <taxon>Propionibacteriaceae</taxon>
        <taxon>Luteococcus</taxon>
    </lineage>
</organism>
<feature type="transmembrane region" description="Helical" evidence="9">
    <location>
        <begin position="81"/>
        <end position="105"/>
    </location>
</feature>
<comment type="subcellular location">
    <subcellularLocation>
        <location evidence="1 8">Cell membrane</location>
        <topology evidence="1 8">Multi-pass membrane protein</topology>
    </subcellularLocation>
</comment>
<sequence length="197" mass="19891">MTGSSSRDLALVCSFAGLTALLGLLPALPVAWSPVPVTPQSLGPMLAGSLLGWRRALASQTIFWLLVALGLPLLSGGRGGLGVLLGPSVDFLLGYVLCAGAIGWACQRWHTERALPLLLVNLLGGVLLLDLLGALGFAAVLRTGPVASLVMAATYVPGGLLKAALATSVAVGVHRAVPGLLPAPVPAATVRLAGEAR</sequence>
<reference evidence="11" key="1">
    <citation type="journal article" date="2019" name="Int. J. Syst. Evol. Microbiol.">
        <title>The Global Catalogue of Microorganisms (GCM) 10K type strain sequencing project: providing services to taxonomists for standard genome sequencing and annotation.</title>
        <authorList>
            <consortium name="The Broad Institute Genomics Platform"/>
            <consortium name="The Broad Institute Genome Sequencing Center for Infectious Disease"/>
            <person name="Wu L."/>
            <person name="Ma J."/>
        </authorList>
    </citation>
    <scope>NUCLEOTIDE SEQUENCE [LARGE SCALE GENOMIC DNA]</scope>
    <source>
        <strain evidence="11">CAIM 431</strain>
    </source>
</reference>
<keyword evidence="7 8" id="KW-0472">Membrane</keyword>
<evidence type="ECO:0000256" key="9">
    <source>
        <dbReference type="SAM" id="Phobius"/>
    </source>
</evidence>
<dbReference type="Gene3D" id="1.10.1760.20">
    <property type="match status" value="1"/>
</dbReference>
<evidence type="ECO:0000256" key="2">
    <source>
        <dbReference type="ARBA" id="ARBA00010692"/>
    </source>
</evidence>
<dbReference type="InterPro" id="IPR003784">
    <property type="entry name" value="BioY"/>
</dbReference>
<evidence type="ECO:0000313" key="10">
    <source>
        <dbReference type="EMBL" id="MFD1890251.1"/>
    </source>
</evidence>
<feature type="transmembrane region" description="Helical" evidence="9">
    <location>
        <begin position="51"/>
        <end position="74"/>
    </location>
</feature>
<name>A0ABW4RVM4_9ACTN</name>
<dbReference type="PANTHER" id="PTHR34295">
    <property type="entry name" value="BIOTIN TRANSPORTER BIOY"/>
    <property type="match status" value="1"/>
</dbReference>
<keyword evidence="5 9" id="KW-0812">Transmembrane</keyword>
<protein>
    <recommendedName>
        <fullName evidence="8">Biotin transporter</fullName>
    </recommendedName>
</protein>
<dbReference type="Proteomes" id="UP001597326">
    <property type="component" value="Unassembled WGS sequence"/>
</dbReference>
<evidence type="ECO:0000256" key="4">
    <source>
        <dbReference type="ARBA" id="ARBA00022475"/>
    </source>
</evidence>
<feature type="transmembrane region" description="Helical" evidence="9">
    <location>
        <begin position="117"/>
        <end position="141"/>
    </location>
</feature>
<keyword evidence="4 8" id="KW-1003">Cell membrane</keyword>